<keyword evidence="3" id="KW-1185">Reference proteome</keyword>
<dbReference type="KEGG" id="taj:C1A40_01930"/>
<organism evidence="2 3">
    <name type="scientific">Pseudotamlana carrageenivorans</name>
    <dbReference type="NCBI Taxonomy" id="2069432"/>
    <lineage>
        <taxon>Bacteria</taxon>
        <taxon>Pseudomonadati</taxon>
        <taxon>Bacteroidota</taxon>
        <taxon>Flavobacteriia</taxon>
        <taxon>Flavobacteriales</taxon>
        <taxon>Flavobacteriaceae</taxon>
        <taxon>Pseudotamlana</taxon>
    </lineage>
</organism>
<dbReference type="OrthoDB" id="964423at2"/>
<protein>
    <recommendedName>
        <fullName evidence="1">Transposase IS110-like N-terminal domain-containing protein</fullName>
    </recommendedName>
</protein>
<name>A0A2I7SEH8_9FLAO</name>
<dbReference type="PANTHER" id="PTHR33055:SF3">
    <property type="entry name" value="PUTATIVE TRANSPOSASE FOR IS117-RELATED"/>
    <property type="match status" value="1"/>
</dbReference>
<evidence type="ECO:0000313" key="2">
    <source>
        <dbReference type="EMBL" id="AUS04305.1"/>
    </source>
</evidence>
<evidence type="ECO:0000259" key="1">
    <source>
        <dbReference type="Pfam" id="PF01548"/>
    </source>
</evidence>
<dbReference type="PANTHER" id="PTHR33055">
    <property type="entry name" value="TRANSPOSASE FOR INSERTION SEQUENCE ELEMENT IS1111A"/>
    <property type="match status" value="1"/>
</dbReference>
<evidence type="ECO:0000313" key="3">
    <source>
        <dbReference type="Proteomes" id="UP000236592"/>
    </source>
</evidence>
<dbReference type="Pfam" id="PF01548">
    <property type="entry name" value="DEDD_Tnp_IS110"/>
    <property type="match status" value="1"/>
</dbReference>
<dbReference type="GO" id="GO:0006313">
    <property type="term" value="P:DNA transposition"/>
    <property type="evidence" value="ECO:0007669"/>
    <property type="project" value="InterPro"/>
</dbReference>
<gene>
    <name evidence="2" type="ORF">C1A40_01930</name>
</gene>
<dbReference type="InterPro" id="IPR047650">
    <property type="entry name" value="Transpos_IS110"/>
</dbReference>
<dbReference type="GO" id="GO:0003677">
    <property type="term" value="F:DNA binding"/>
    <property type="evidence" value="ECO:0007669"/>
    <property type="project" value="InterPro"/>
</dbReference>
<reference evidence="3" key="1">
    <citation type="submission" date="2018-01" db="EMBL/GenBank/DDBJ databases">
        <title>Complete genome of Tamlana sp. UJ94.</title>
        <authorList>
            <person name="Jung J."/>
            <person name="Chung D."/>
            <person name="Bae S.S."/>
            <person name="Baek K."/>
        </authorList>
    </citation>
    <scope>NUCLEOTIDE SEQUENCE [LARGE SCALE GENOMIC DNA]</scope>
    <source>
        <strain evidence="3">UJ94</strain>
    </source>
</reference>
<feature type="domain" description="Transposase IS110-like N-terminal" evidence="1">
    <location>
        <begin position="6"/>
        <end position="151"/>
    </location>
</feature>
<dbReference type="GO" id="GO:0004803">
    <property type="term" value="F:transposase activity"/>
    <property type="evidence" value="ECO:0007669"/>
    <property type="project" value="InterPro"/>
</dbReference>
<sequence length="175" mass="20034">MKNLVIGIDISKDTLDYCTLGNSDVQVKSRGVLENQHKAINKWLKCFDNTNTVFALEHTGHYGAALVDCLSQKKFVFYLINLLELKKSLGIQRGKSDTKDAYRIAEYAVTNKHKLEPYQLPAENLGRLKALITARERYVKMSVQVQNSLKANEILNRTIDVKMLIKEEKKQYQSL</sequence>
<dbReference type="EMBL" id="CP025938">
    <property type="protein sequence ID" value="AUS04305.1"/>
    <property type="molecule type" value="Genomic_DNA"/>
</dbReference>
<dbReference type="RefSeq" id="WP_102994418.1">
    <property type="nucleotide sequence ID" value="NZ_CP025938.1"/>
</dbReference>
<accession>A0A2I7SEH8</accession>
<proteinExistence type="predicted"/>
<dbReference type="AlphaFoldDB" id="A0A2I7SEH8"/>
<dbReference type="Proteomes" id="UP000236592">
    <property type="component" value="Chromosome"/>
</dbReference>
<dbReference type="InterPro" id="IPR002525">
    <property type="entry name" value="Transp_IS110-like_N"/>
</dbReference>